<dbReference type="GO" id="GO:0005737">
    <property type="term" value="C:cytoplasm"/>
    <property type="evidence" value="ECO:0007669"/>
    <property type="project" value="TreeGrafter"/>
</dbReference>
<evidence type="ECO:0000313" key="13">
    <source>
        <dbReference type="RefSeq" id="XP_011014547.1"/>
    </source>
</evidence>
<evidence type="ECO:0000256" key="2">
    <source>
        <dbReference type="ARBA" id="ARBA00001946"/>
    </source>
</evidence>
<reference evidence="13" key="1">
    <citation type="submission" date="2025-08" db="UniProtKB">
        <authorList>
            <consortium name="RefSeq"/>
        </authorList>
    </citation>
    <scope>IDENTIFICATION</scope>
</reference>
<keyword evidence="8 9" id="KW-0694">RNA-binding</keyword>
<dbReference type="InterPro" id="IPR036389">
    <property type="entry name" value="RNase_III_sf"/>
</dbReference>
<dbReference type="FunFam" id="1.10.1520.10:FF:000004">
    <property type="entry name" value="Endoribonuclease dicer-like 1"/>
    <property type="match status" value="1"/>
</dbReference>
<dbReference type="AlphaFoldDB" id="A0AAJ6TPK6"/>
<keyword evidence="3" id="KW-0540">Nuclease</keyword>
<evidence type="ECO:0000256" key="4">
    <source>
        <dbReference type="ARBA" id="ARBA00022723"/>
    </source>
</evidence>
<dbReference type="PANTHER" id="PTHR14950:SF49">
    <property type="entry name" value="RIBONUCLEASE 3-LIKE PROTEIN 2-RELATED"/>
    <property type="match status" value="1"/>
</dbReference>
<evidence type="ECO:0000259" key="11">
    <source>
        <dbReference type="PROSITE" id="PS50142"/>
    </source>
</evidence>
<keyword evidence="5" id="KW-0255">Endonuclease</keyword>
<dbReference type="PANTHER" id="PTHR14950">
    <property type="entry name" value="DICER-RELATED"/>
    <property type="match status" value="1"/>
</dbReference>
<dbReference type="SUPFAM" id="SSF54768">
    <property type="entry name" value="dsRNA-binding domain-like"/>
    <property type="match status" value="2"/>
</dbReference>
<sequence length="341" mass="37944">MEASVFAVENILNYKFKNKRLLEEALTHSSYTDSASYQRMEFLGDAALGLALSNYVYLAYPQLDPGHLSLLRAANISTEKLARVAIKRGLYRFVRHNATALDDKVKEFCDAVSGEDDDDALVYGGSIKAPKILADIVESIAAAVYVDVDFDLQTFWVIFRGILEPIVTLEDLQQQPQPVTMLFERCQKQGKNVDIKHWKNEAKSIASVYVDGQFIASSSSEQKEIAKLNAAKGALLKLSNSFPTNLNDVSLLDIFDGSSFEIEGAKQKLHELCGKKKWPKPNYNIENDMGPPHEKKFVCSVQIATVDGILYVTGDEKTRVKDAENSAASSMIRALQDTDYL</sequence>
<dbReference type="Pfam" id="PF00636">
    <property type="entry name" value="Ribonuclease_3"/>
    <property type="match status" value="1"/>
</dbReference>
<dbReference type="GO" id="GO:0030422">
    <property type="term" value="P:siRNA processing"/>
    <property type="evidence" value="ECO:0007669"/>
    <property type="project" value="TreeGrafter"/>
</dbReference>
<organism evidence="12 13">
    <name type="scientific">Populus euphratica</name>
    <name type="common">Euphrates poplar</name>
    <dbReference type="NCBI Taxonomy" id="75702"/>
    <lineage>
        <taxon>Eukaryota</taxon>
        <taxon>Viridiplantae</taxon>
        <taxon>Streptophyta</taxon>
        <taxon>Embryophyta</taxon>
        <taxon>Tracheophyta</taxon>
        <taxon>Spermatophyta</taxon>
        <taxon>Magnoliopsida</taxon>
        <taxon>eudicotyledons</taxon>
        <taxon>Gunneridae</taxon>
        <taxon>Pentapetalae</taxon>
        <taxon>rosids</taxon>
        <taxon>fabids</taxon>
        <taxon>Malpighiales</taxon>
        <taxon>Salicaceae</taxon>
        <taxon>Saliceae</taxon>
        <taxon>Populus</taxon>
    </lineage>
</organism>
<evidence type="ECO:0000313" key="12">
    <source>
        <dbReference type="Proteomes" id="UP000694918"/>
    </source>
</evidence>
<feature type="domain" description="DRBM" evidence="10">
    <location>
        <begin position="164"/>
        <end position="240"/>
    </location>
</feature>
<dbReference type="Proteomes" id="UP000694918">
    <property type="component" value="Unplaced"/>
</dbReference>
<gene>
    <name evidence="13" type="primary">LOC105118322</name>
</gene>
<dbReference type="CDD" id="cd00048">
    <property type="entry name" value="DSRM_SF"/>
    <property type="match status" value="1"/>
</dbReference>
<feature type="domain" description="RNase III" evidence="11">
    <location>
        <begin position="5"/>
        <end position="149"/>
    </location>
</feature>
<evidence type="ECO:0000256" key="9">
    <source>
        <dbReference type="PROSITE-ProRule" id="PRU00266"/>
    </source>
</evidence>
<name>A0AAJ6TPK6_POPEU</name>
<dbReference type="GeneID" id="105118322"/>
<evidence type="ECO:0000256" key="7">
    <source>
        <dbReference type="ARBA" id="ARBA00022842"/>
    </source>
</evidence>
<dbReference type="RefSeq" id="XP_011014547.1">
    <property type="nucleotide sequence ID" value="XM_011016245.1"/>
</dbReference>
<comment type="cofactor">
    <cofactor evidence="1">
        <name>Mn(2+)</name>
        <dbReference type="ChEBI" id="CHEBI:29035"/>
    </cofactor>
</comment>
<comment type="cofactor">
    <cofactor evidence="2">
        <name>Mg(2+)</name>
        <dbReference type="ChEBI" id="CHEBI:18420"/>
    </cofactor>
</comment>
<evidence type="ECO:0000256" key="1">
    <source>
        <dbReference type="ARBA" id="ARBA00001936"/>
    </source>
</evidence>
<dbReference type="CDD" id="cd00593">
    <property type="entry name" value="RIBOc"/>
    <property type="match status" value="1"/>
</dbReference>
<evidence type="ECO:0000259" key="10">
    <source>
        <dbReference type="PROSITE" id="PS50137"/>
    </source>
</evidence>
<dbReference type="Gene3D" id="3.30.160.20">
    <property type="match status" value="2"/>
</dbReference>
<keyword evidence="6" id="KW-0378">Hydrolase</keyword>
<dbReference type="PROSITE" id="PS50137">
    <property type="entry name" value="DS_RBD"/>
    <property type="match status" value="2"/>
</dbReference>
<proteinExistence type="predicted"/>
<dbReference type="KEGG" id="peu:105118322"/>
<accession>A0AAJ6TPK6</accession>
<keyword evidence="4" id="KW-0479">Metal-binding</keyword>
<dbReference type="GO" id="GO:0004525">
    <property type="term" value="F:ribonuclease III activity"/>
    <property type="evidence" value="ECO:0007669"/>
    <property type="project" value="InterPro"/>
</dbReference>
<keyword evidence="12" id="KW-1185">Reference proteome</keyword>
<keyword evidence="7" id="KW-0460">Magnesium</keyword>
<dbReference type="PROSITE" id="PS00517">
    <property type="entry name" value="RNASE_3_1"/>
    <property type="match status" value="1"/>
</dbReference>
<evidence type="ECO:0000256" key="5">
    <source>
        <dbReference type="ARBA" id="ARBA00022759"/>
    </source>
</evidence>
<dbReference type="SMART" id="SM00535">
    <property type="entry name" value="RIBOc"/>
    <property type="match status" value="1"/>
</dbReference>
<evidence type="ECO:0000256" key="8">
    <source>
        <dbReference type="ARBA" id="ARBA00022884"/>
    </source>
</evidence>
<dbReference type="GO" id="GO:0005634">
    <property type="term" value="C:nucleus"/>
    <property type="evidence" value="ECO:0007669"/>
    <property type="project" value="TreeGrafter"/>
</dbReference>
<dbReference type="GO" id="GO:0046872">
    <property type="term" value="F:metal ion binding"/>
    <property type="evidence" value="ECO:0007669"/>
    <property type="project" value="UniProtKB-KW"/>
</dbReference>
<dbReference type="SUPFAM" id="SSF69065">
    <property type="entry name" value="RNase III domain-like"/>
    <property type="match status" value="1"/>
</dbReference>
<dbReference type="Gene3D" id="1.10.1520.10">
    <property type="entry name" value="Ribonuclease III domain"/>
    <property type="match status" value="1"/>
</dbReference>
<evidence type="ECO:0000256" key="6">
    <source>
        <dbReference type="ARBA" id="ARBA00022801"/>
    </source>
</evidence>
<evidence type="ECO:0000256" key="3">
    <source>
        <dbReference type="ARBA" id="ARBA00022722"/>
    </source>
</evidence>
<dbReference type="InterPro" id="IPR000999">
    <property type="entry name" value="RNase_III_dom"/>
</dbReference>
<feature type="domain" description="DRBM" evidence="10">
    <location>
        <begin position="264"/>
        <end position="337"/>
    </location>
</feature>
<dbReference type="GO" id="GO:0003723">
    <property type="term" value="F:RNA binding"/>
    <property type="evidence" value="ECO:0007669"/>
    <property type="project" value="UniProtKB-UniRule"/>
</dbReference>
<dbReference type="SMART" id="SM00358">
    <property type="entry name" value="DSRM"/>
    <property type="match status" value="2"/>
</dbReference>
<protein>
    <submittedName>
        <fullName evidence="13">Ribonuclease 3-like protein 2</fullName>
    </submittedName>
</protein>
<dbReference type="Pfam" id="PF00035">
    <property type="entry name" value="dsrm"/>
    <property type="match status" value="2"/>
</dbReference>
<dbReference type="PROSITE" id="PS50142">
    <property type="entry name" value="RNASE_3_2"/>
    <property type="match status" value="1"/>
</dbReference>
<dbReference type="InterPro" id="IPR014720">
    <property type="entry name" value="dsRBD_dom"/>
</dbReference>